<evidence type="ECO:0008006" key="3">
    <source>
        <dbReference type="Google" id="ProtNLM"/>
    </source>
</evidence>
<protein>
    <recommendedName>
        <fullName evidence="3">Halovibrin HvnA</fullName>
    </recommendedName>
</protein>
<dbReference type="RefSeq" id="WP_320550292.1">
    <property type="nucleotide sequence ID" value="NZ_JAQLOK010000002.1"/>
</dbReference>
<keyword evidence="2" id="KW-1185">Reference proteome</keyword>
<comment type="caution">
    <text evidence="1">The sequence shown here is derived from an EMBL/GenBank/DDBJ whole genome shotgun (WGS) entry which is preliminary data.</text>
</comment>
<evidence type="ECO:0000313" key="1">
    <source>
        <dbReference type="EMBL" id="MDF4024348.1"/>
    </source>
</evidence>
<sequence>MDGRRNGALAALVFVLFVLAGCVSPVRGPMQGVAATPPTESGPTVANHLQSRYDDTSRDCRGTPAVLCSGVLMRGTTWSTAFHSWIPNPSTSAGGVSFSWLRQDSNFVAAAYPNGFIVYPHFYSDDPYFYQLVVNCGYVVNAGTGSLADKCRVPCHRQNIFTSAQWLATFPSGAGCAFKIAPGDAAPNPADAWMQIVNVRQARNITTWNEILVATWPQNTHANMPLEAFFYTNGSASGRSSAQNDQRDFRATAGRWVPVIRWTPATSLGGRARFEYNASDQAITQ</sequence>
<dbReference type="PROSITE" id="PS51257">
    <property type="entry name" value="PROKAR_LIPOPROTEIN"/>
    <property type="match status" value="1"/>
</dbReference>
<organism evidence="1 2">
    <name type="scientific">Luteibacter sahnii</name>
    <dbReference type="NCBI Taxonomy" id="3021977"/>
    <lineage>
        <taxon>Bacteria</taxon>
        <taxon>Pseudomonadati</taxon>
        <taxon>Pseudomonadota</taxon>
        <taxon>Gammaproteobacteria</taxon>
        <taxon>Lysobacterales</taxon>
        <taxon>Rhodanobacteraceae</taxon>
        <taxon>Luteibacter</taxon>
    </lineage>
</organism>
<gene>
    <name evidence="1" type="ORF">P3W24_05145</name>
</gene>
<dbReference type="Proteomes" id="UP001528850">
    <property type="component" value="Unassembled WGS sequence"/>
</dbReference>
<evidence type="ECO:0000313" key="2">
    <source>
        <dbReference type="Proteomes" id="UP001528850"/>
    </source>
</evidence>
<reference evidence="1 2" key="1">
    <citation type="journal article" date="2024" name="Curr. Microbiol.">
        <title>Luteibacter sahnii sp. nov., A Novel Yellow-Colored Xanthomonadin Pigment Producing Probiotic Bacterium from Healthy Rice Seed Microbiome.</title>
        <authorList>
            <person name="Jaiswal G."/>
            <person name="Rana R."/>
            <person name="Nayak P.K."/>
            <person name="Chouhan R."/>
            <person name="Gandhi S.G."/>
            <person name="Patel H.K."/>
            <person name="Patil P.B."/>
        </authorList>
    </citation>
    <scope>NUCLEOTIDE SEQUENCE [LARGE SCALE GENOMIC DNA]</scope>
    <source>
        <strain evidence="1 2">PPL201</strain>
    </source>
</reference>
<name>A0ABT6B8H2_9GAMM</name>
<dbReference type="EMBL" id="JARJJS010000001">
    <property type="protein sequence ID" value="MDF4024348.1"/>
    <property type="molecule type" value="Genomic_DNA"/>
</dbReference>
<accession>A0ABT6B8H2</accession>
<proteinExistence type="predicted"/>